<organism evidence="1 2">
    <name type="scientific">Antarcticirhabdus aurantiaca</name>
    <dbReference type="NCBI Taxonomy" id="2606717"/>
    <lineage>
        <taxon>Bacteria</taxon>
        <taxon>Pseudomonadati</taxon>
        <taxon>Pseudomonadota</taxon>
        <taxon>Alphaproteobacteria</taxon>
        <taxon>Hyphomicrobiales</taxon>
        <taxon>Aurantimonadaceae</taxon>
        <taxon>Antarcticirhabdus</taxon>
    </lineage>
</organism>
<dbReference type="Proteomes" id="UP001163223">
    <property type="component" value="Chromosome"/>
</dbReference>
<protein>
    <submittedName>
        <fullName evidence="1">Glycosyltransferase family 4 protein</fullName>
    </submittedName>
</protein>
<gene>
    <name evidence="1" type="ORF">OXU80_24420</name>
</gene>
<name>A0ACD4NM42_9HYPH</name>
<dbReference type="EMBL" id="CP113520">
    <property type="protein sequence ID" value="WAJ27944.1"/>
    <property type="molecule type" value="Genomic_DNA"/>
</dbReference>
<keyword evidence="2" id="KW-1185">Reference proteome</keyword>
<sequence>MTTLLEARRDAPGGRRSGDGRARLRVLLLVSELEDFTIAFANGLVGHADVLLAVPRRRYARLKAAIDPRIDLRLLDWPRHRDLANPRFLLALTRLVRAERPDVIHLLSHTVVWLNLALPFWRPMPIVTTVHDVELHPGDTDTSTIPRWCGDLACRLSGDVVVHGEALARRATARFNKAPERVHVLPHPAIGRYADLARAEGMTRRETPGVFTVLMFGRLFSYKGLDVLLRAEALLAGRVAGLRIVLAGRGDDPWALQPLMGDPSRYDVRNRFVGDREVAQLFLDADLVALPYREASQSGVLNVAAAFGRPVVASDVGELGCTVRDHGLGALVPPGDPERLAEAIADLAERPDRLAAFGRAARAWAKGPNAPATVGAQAATLYRQIAAGAATAKGAPLAGDSPALPG</sequence>
<proteinExistence type="predicted"/>
<evidence type="ECO:0000313" key="2">
    <source>
        <dbReference type="Proteomes" id="UP001163223"/>
    </source>
</evidence>
<evidence type="ECO:0000313" key="1">
    <source>
        <dbReference type="EMBL" id="WAJ27944.1"/>
    </source>
</evidence>
<reference evidence="1" key="1">
    <citation type="submission" date="2022-11" db="EMBL/GenBank/DDBJ databases">
        <title>beta-Carotene-producing bacterium, Jeongeuplla avenae sp. nov., alleviates the salt stress of Arabidopsis seedlings.</title>
        <authorList>
            <person name="Jiang L."/>
            <person name="Lee J."/>
        </authorList>
    </citation>
    <scope>NUCLEOTIDE SEQUENCE</scope>
    <source>
        <strain evidence="1">DY_R2A_6</strain>
    </source>
</reference>
<accession>A0ACD4NM42</accession>